<accession>E0V976</accession>
<dbReference type="GO" id="GO:0048666">
    <property type="term" value="P:neuron development"/>
    <property type="evidence" value="ECO:0007669"/>
    <property type="project" value="UniProtKB-ARBA"/>
</dbReference>
<evidence type="ECO:0000259" key="3">
    <source>
        <dbReference type="PROSITE" id="PS50106"/>
    </source>
</evidence>
<dbReference type="eggNOG" id="KOG0792">
    <property type="taxonomic scope" value="Eukaryota"/>
</dbReference>
<dbReference type="OMA" id="CNPRLNE"/>
<dbReference type="Gene3D" id="2.30.42.10">
    <property type="match status" value="1"/>
</dbReference>
<dbReference type="EMBL" id="DS234989">
    <property type="protein sequence ID" value="EEB09932.1"/>
    <property type="molecule type" value="Genomic_DNA"/>
</dbReference>
<dbReference type="STRING" id="121224.E0V976"/>
<name>E0V976_PEDHC</name>
<dbReference type="InterPro" id="IPR036034">
    <property type="entry name" value="PDZ_sf"/>
</dbReference>
<dbReference type="Pfam" id="PF00102">
    <property type="entry name" value="Y_phosphatase"/>
    <property type="match status" value="1"/>
</dbReference>
<evidence type="ECO:0000259" key="1">
    <source>
        <dbReference type="PROSITE" id="PS50055"/>
    </source>
</evidence>
<protein>
    <submittedName>
        <fullName evidence="4">Tyrosine-protein phosphatase non-receptor type, putative</fullName>
        <ecNumber evidence="4">2.7.11.14</ecNumber>
    </submittedName>
</protein>
<evidence type="ECO:0000313" key="6">
    <source>
        <dbReference type="Proteomes" id="UP000009046"/>
    </source>
</evidence>
<dbReference type="CDD" id="cd14541">
    <property type="entry name" value="PTPc-N3_4"/>
    <property type="match status" value="1"/>
</dbReference>
<dbReference type="CDD" id="cd06706">
    <property type="entry name" value="PDZ_PTPN3-4-like"/>
    <property type="match status" value="1"/>
</dbReference>
<dbReference type="InterPro" id="IPR001478">
    <property type="entry name" value="PDZ"/>
</dbReference>
<dbReference type="InterPro" id="IPR029021">
    <property type="entry name" value="Prot-tyrosine_phosphatase-like"/>
</dbReference>
<dbReference type="Proteomes" id="UP000009046">
    <property type="component" value="Unassembled WGS sequence"/>
</dbReference>
<proteinExistence type="predicted"/>
<dbReference type="VEuPathDB" id="VectorBase:PHUM004640"/>
<reference evidence="4" key="1">
    <citation type="submission" date="2007-04" db="EMBL/GenBank/DDBJ databases">
        <title>Annotation of Pediculus humanus corporis strain USDA.</title>
        <authorList>
            <person name="Kirkness E."/>
            <person name="Hannick L."/>
            <person name="Hass B."/>
            <person name="Bruggner R."/>
            <person name="Lawson D."/>
            <person name="Bidwell S."/>
            <person name="Joardar V."/>
            <person name="Caler E."/>
            <person name="Walenz B."/>
            <person name="Inman J."/>
            <person name="Schobel S."/>
            <person name="Galinsky K."/>
            <person name="Amedeo P."/>
            <person name="Strausberg R."/>
        </authorList>
    </citation>
    <scope>NUCLEOTIDE SEQUENCE</scope>
    <source>
        <strain evidence="4">USDA</strain>
    </source>
</reference>
<dbReference type="SMART" id="SM00404">
    <property type="entry name" value="PTPc_motif"/>
    <property type="match status" value="1"/>
</dbReference>
<organism>
    <name type="scientific">Pediculus humanus subsp. corporis</name>
    <name type="common">Body louse</name>
    <dbReference type="NCBI Taxonomy" id="121224"/>
    <lineage>
        <taxon>Eukaryota</taxon>
        <taxon>Metazoa</taxon>
        <taxon>Ecdysozoa</taxon>
        <taxon>Arthropoda</taxon>
        <taxon>Hexapoda</taxon>
        <taxon>Insecta</taxon>
        <taxon>Pterygota</taxon>
        <taxon>Neoptera</taxon>
        <taxon>Paraneoptera</taxon>
        <taxon>Psocodea</taxon>
        <taxon>Troctomorpha</taxon>
        <taxon>Phthiraptera</taxon>
        <taxon>Anoplura</taxon>
        <taxon>Pediculidae</taxon>
        <taxon>Pediculus</taxon>
    </lineage>
</organism>
<keyword evidence="4" id="KW-0808">Transferase</keyword>
<dbReference type="PROSITE" id="PS50055">
    <property type="entry name" value="TYR_PHOSPHATASE_PTP"/>
    <property type="match status" value="1"/>
</dbReference>
<dbReference type="EMBL" id="AAZO01000054">
    <property type="status" value="NOT_ANNOTATED_CDS"/>
    <property type="molecule type" value="Genomic_DNA"/>
</dbReference>
<feature type="domain" description="PDZ" evidence="3">
    <location>
        <begin position="91"/>
        <end position="163"/>
    </location>
</feature>
<dbReference type="KEGG" id="phu:Phum_PHUM004640"/>
<evidence type="ECO:0000259" key="2">
    <source>
        <dbReference type="PROSITE" id="PS50056"/>
    </source>
</evidence>
<feature type="domain" description="Tyrosine specific protein phosphatases" evidence="2">
    <location>
        <begin position="393"/>
        <end position="467"/>
    </location>
</feature>
<dbReference type="Pfam" id="PF00595">
    <property type="entry name" value="PDZ"/>
    <property type="match status" value="1"/>
</dbReference>
<dbReference type="InterPro" id="IPR016130">
    <property type="entry name" value="Tyr_Pase_AS"/>
</dbReference>
<dbReference type="RefSeq" id="XP_002422670.1">
    <property type="nucleotide sequence ID" value="XM_002422625.1"/>
</dbReference>
<dbReference type="InterPro" id="IPR000242">
    <property type="entry name" value="PTP_cat"/>
</dbReference>
<dbReference type="CTD" id="8233488"/>
<dbReference type="PANTHER" id="PTHR45706:SF4">
    <property type="entry name" value="TYROSINE-PROTEIN PHOSPHATASE"/>
    <property type="match status" value="1"/>
</dbReference>
<keyword evidence="6" id="KW-1185">Reference proteome</keyword>
<dbReference type="PANTHER" id="PTHR45706">
    <property type="entry name" value="TYROSINE-PROTEIN PHOSPHATASE"/>
    <property type="match status" value="1"/>
</dbReference>
<feature type="domain" description="Tyrosine-protein phosphatase" evidence="1">
    <location>
        <begin position="216"/>
        <end position="476"/>
    </location>
</feature>
<dbReference type="InterPro" id="IPR000387">
    <property type="entry name" value="Tyr_Pase_dom"/>
</dbReference>
<dbReference type="PRINTS" id="PR00700">
    <property type="entry name" value="PRTYPHPHTASE"/>
</dbReference>
<dbReference type="GO" id="GO:0004725">
    <property type="term" value="F:protein tyrosine phosphatase activity"/>
    <property type="evidence" value="ECO:0007669"/>
    <property type="project" value="InterPro"/>
</dbReference>
<dbReference type="EnsemblMetazoa" id="PHUM004640-RA">
    <property type="protein sequence ID" value="PHUM004640-PA"/>
    <property type="gene ID" value="PHUM004640"/>
</dbReference>
<dbReference type="PROSITE" id="PS50056">
    <property type="entry name" value="TYR_PHOSPHATASE_2"/>
    <property type="match status" value="1"/>
</dbReference>
<dbReference type="InParanoid" id="E0V976"/>
<dbReference type="SMART" id="SM00194">
    <property type="entry name" value="PTPc"/>
    <property type="match status" value="1"/>
</dbReference>
<reference evidence="4" key="2">
    <citation type="submission" date="2007-04" db="EMBL/GenBank/DDBJ databases">
        <title>The genome of the human body louse.</title>
        <authorList>
            <consortium name="The Human Body Louse Genome Consortium"/>
            <person name="Kirkness E."/>
            <person name="Walenz B."/>
            <person name="Hass B."/>
            <person name="Bruggner R."/>
            <person name="Strausberg R."/>
        </authorList>
    </citation>
    <scope>NUCLEOTIDE SEQUENCE</scope>
    <source>
        <strain evidence="4">USDA</strain>
    </source>
</reference>
<keyword evidence="4" id="KW-0675">Receptor</keyword>
<dbReference type="PROSITE" id="PS00383">
    <property type="entry name" value="TYR_PHOSPHATASE_1"/>
    <property type="match status" value="1"/>
</dbReference>
<dbReference type="PROSITE" id="PS50106">
    <property type="entry name" value="PDZ"/>
    <property type="match status" value="1"/>
</dbReference>
<dbReference type="SMART" id="SM00228">
    <property type="entry name" value="PDZ"/>
    <property type="match status" value="1"/>
</dbReference>
<dbReference type="InterPro" id="IPR003595">
    <property type="entry name" value="Tyr_Pase_cat"/>
</dbReference>
<dbReference type="GeneID" id="8233488"/>
<dbReference type="AlphaFoldDB" id="E0V976"/>
<reference evidence="5" key="3">
    <citation type="submission" date="2021-02" db="UniProtKB">
        <authorList>
            <consortium name="EnsemblMetazoa"/>
        </authorList>
    </citation>
    <scope>IDENTIFICATION</scope>
    <source>
        <strain evidence="5">USDA</strain>
    </source>
</reference>
<dbReference type="EC" id="2.7.11.14" evidence="4"/>
<dbReference type="Gene3D" id="3.90.190.10">
    <property type="entry name" value="Protein tyrosine phosphatase superfamily"/>
    <property type="match status" value="1"/>
</dbReference>
<evidence type="ECO:0000313" key="5">
    <source>
        <dbReference type="EnsemblMetazoa" id="PHUM004640-PA"/>
    </source>
</evidence>
<dbReference type="GO" id="GO:0050254">
    <property type="term" value="F:rhodopsin kinase activity"/>
    <property type="evidence" value="ECO:0007669"/>
    <property type="project" value="UniProtKB-EC"/>
</dbReference>
<sequence length="490" mass="54987">MGTTIIIIIILTFRNKIFSKNNIIFRILVYADEDSLPSEKEDQCDTSQVNNKYKAGTQVENKTVIYKRQFGVDESLLPTSSDGIEEGGMVVIKIMPDEQGRFGFNVKGGADLDLPVLVSRVAPNTPADRCYPKLSEGDQVVLVNGIDIAHMTHEEVVNLIRNARDNEPGELVLIVKPNVEEPAYQYVPEVQTISNGADALSQSMLLLEDGLASGAILVQFDQLYRKKPGLSTNEAKKSENQSKNRYRDISPYDKTRVILQDCEGGDYINASYVNMEIPGSGIVNRYIATQGPLSSTVGQFWQMVLEAGTGLIVMLTPLSERGRPKCHQYWPNSENILQINQLEITCVKEETDDGGSFVFREFLLKDLKRNEERDISHMQYLAWPDHGVPDSPLEFLSFTERVRRARIGMVEPILVHCSAGIGRTGVLILMETALCLMEANEPIYPLDIVKTMRDQRAMMIQTSSQYKFVCESVLRAYADSISAKEEENRQ</sequence>
<dbReference type="SUPFAM" id="SSF50156">
    <property type="entry name" value="PDZ domain-like"/>
    <property type="match status" value="1"/>
</dbReference>
<dbReference type="OrthoDB" id="5854685at2759"/>
<dbReference type="HOGENOM" id="CLU_001645_7_1_1"/>
<gene>
    <name evidence="5" type="primary">8233488</name>
    <name evidence="4" type="ORF">Phum_PHUM004640</name>
</gene>
<evidence type="ECO:0000313" key="4">
    <source>
        <dbReference type="EMBL" id="EEB09932.1"/>
    </source>
</evidence>
<dbReference type="SUPFAM" id="SSF52799">
    <property type="entry name" value="(Phosphotyrosine protein) phosphatases II"/>
    <property type="match status" value="1"/>
</dbReference>